<dbReference type="InterPro" id="IPR050090">
    <property type="entry name" value="Tyrosine_recombinase_XerCD"/>
</dbReference>
<keyword evidence="2" id="KW-0233">DNA recombination</keyword>
<dbReference type="PROSITE" id="PS51900">
    <property type="entry name" value="CB"/>
    <property type="match status" value="1"/>
</dbReference>
<evidence type="ECO:0008006" key="8">
    <source>
        <dbReference type="Google" id="ProtNLM"/>
    </source>
</evidence>
<evidence type="ECO:0000256" key="1">
    <source>
        <dbReference type="ARBA" id="ARBA00023125"/>
    </source>
</evidence>
<gene>
    <name evidence="6" type="ORF">D7V94_21060</name>
</gene>
<reference evidence="6 7" key="1">
    <citation type="submission" date="2018-09" db="EMBL/GenBank/DDBJ databases">
        <title>Murine metabolic-syndrome-specific gut microbial biobank.</title>
        <authorList>
            <person name="Liu C."/>
        </authorList>
    </citation>
    <scope>NUCLEOTIDE SEQUENCE [LARGE SCALE GENOMIC DNA]</scope>
    <source>
        <strain evidence="6 7">0.1xD8-82</strain>
    </source>
</reference>
<proteinExistence type="predicted"/>
<dbReference type="GO" id="GO:0003677">
    <property type="term" value="F:DNA binding"/>
    <property type="evidence" value="ECO:0007669"/>
    <property type="project" value="UniProtKB-UniRule"/>
</dbReference>
<protein>
    <recommendedName>
        <fullName evidence="8">Integrase</fullName>
    </recommendedName>
</protein>
<dbReference type="InterPro" id="IPR011010">
    <property type="entry name" value="DNA_brk_join_enz"/>
</dbReference>
<evidence type="ECO:0000313" key="6">
    <source>
        <dbReference type="EMBL" id="RKI87388.1"/>
    </source>
</evidence>
<dbReference type="PANTHER" id="PTHR30349">
    <property type="entry name" value="PHAGE INTEGRASE-RELATED"/>
    <property type="match status" value="1"/>
</dbReference>
<evidence type="ECO:0000256" key="2">
    <source>
        <dbReference type="ARBA" id="ARBA00023172"/>
    </source>
</evidence>
<evidence type="ECO:0000259" key="5">
    <source>
        <dbReference type="PROSITE" id="PS51900"/>
    </source>
</evidence>
<dbReference type="Gene3D" id="1.10.443.10">
    <property type="entry name" value="Intergrase catalytic core"/>
    <property type="match status" value="1"/>
</dbReference>
<name>A0A3A9A7Y8_9FIRM</name>
<dbReference type="PROSITE" id="PS51898">
    <property type="entry name" value="TYR_RECOMBINASE"/>
    <property type="match status" value="1"/>
</dbReference>
<dbReference type="EMBL" id="RAYQ01000041">
    <property type="protein sequence ID" value="RKI87388.1"/>
    <property type="molecule type" value="Genomic_DNA"/>
</dbReference>
<dbReference type="Proteomes" id="UP000280696">
    <property type="component" value="Unassembled WGS sequence"/>
</dbReference>
<dbReference type="OrthoDB" id="9802329at2"/>
<dbReference type="InterPro" id="IPR044068">
    <property type="entry name" value="CB"/>
</dbReference>
<dbReference type="GO" id="GO:0015074">
    <property type="term" value="P:DNA integration"/>
    <property type="evidence" value="ECO:0007669"/>
    <property type="project" value="InterPro"/>
</dbReference>
<sequence length="407" mass="45767">MNKEQFLHTKKSLLEKMAQDNYSDGMLRKYDWLISHFEHYCEKNGIAEITLSSAADFIKECFGFEMLAAPIPLQSAIRYPLLSFFEFSRNGSYAKRHQTPNSVDIPPCFSPLFEEYRIYIDGCGFKRGTRLKRLLIFAKYLSFLDGINLQDTLNATKQTAFDFISSMKDLAPKTARGYKAQLKSALDWLYDNHYSTFSGNQLLPAIHGEDRSSLISYYSADEVAQILDSADTSTPNGKLEYSILCLLAYLGIRASDIAALRFENINWNIGTLSFTQFKTGDPLTLPLLDEVKYPLADYIKNARPDSPDPEHVFIKRRAPYACYPDGGGIYAIVSRCIKKSGVDIKGRHFGPHALRHSMATNLLSENVPVSGISDILGHASTITTEIYLTTDETHLKELSLEVPADEG</sequence>
<evidence type="ECO:0000256" key="3">
    <source>
        <dbReference type="PROSITE-ProRule" id="PRU01248"/>
    </source>
</evidence>
<dbReference type="InterPro" id="IPR013762">
    <property type="entry name" value="Integrase-like_cat_sf"/>
</dbReference>
<keyword evidence="7" id="KW-1185">Reference proteome</keyword>
<comment type="caution">
    <text evidence="6">The sequence shown here is derived from an EMBL/GenBank/DDBJ whole genome shotgun (WGS) entry which is preliminary data.</text>
</comment>
<keyword evidence="1 3" id="KW-0238">DNA-binding</keyword>
<dbReference type="Pfam" id="PF00589">
    <property type="entry name" value="Phage_integrase"/>
    <property type="match status" value="1"/>
</dbReference>
<dbReference type="CDD" id="cd01188">
    <property type="entry name" value="INT_RitA_C_like"/>
    <property type="match status" value="1"/>
</dbReference>
<dbReference type="RefSeq" id="WP_120472254.1">
    <property type="nucleotide sequence ID" value="NZ_RAYQ01000041.1"/>
</dbReference>
<accession>A0A3A9A7Y8</accession>
<dbReference type="GO" id="GO:0006310">
    <property type="term" value="P:DNA recombination"/>
    <property type="evidence" value="ECO:0007669"/>
    <property type="project" value="UniProtKB-KW"/>
</dbReference>
<feature type="domain" description="Tyr recombinase" evidence="4">
    <location>
        <begin position="213"/>
        <end position="400"/>
    </location>
</feature>
<organism evidence="6 7">
    <name type="scientific">Parablautia intestinalis</name>
    <dbReference type="NCBI Taxonomy" id="2320100"/>
    <lineage>
        <taxon>Bacteria</taxon>
        <taxon>Bacillati</taxon>
        <taxon>Bacillota</taxon>
        <taxon>Clostridia</taxon>
        <taxon>Lachnospirales</taxon>
        <taxon>Lachnospiraceae</taxon>
        <taxon>Parablautia</taxon>
    </lineage>
</organism>
<dbReference type="SUPFAM" id="SSF56349">
    <property type="entry name" value="DNA breaking-rejoining enzymes"/>
    <property type="match status" value="1"/>
</dbReference>
<evidence type="ECO:0000313" key="7">
    <source>
        <dbReference type="Proteomes" id="UP000280696"/>
    </source>
</evidence>
<dbReference type="AlphaFoldDB" id="A0A3A9A7Y8"/>
<feature type="domain" description="Core-binding (CB)" evidence="5">
    <location>
        <begin position="107"/>
        <end position="190"/>
    </location>
</feature>
<evidence type="ECO:0000259" key="4">
    <source>
        <dbReference type="PROSITE" id="PS51898"/>
    </source>
</evidence>
<dbReference type="InterPro" id="IPR002104">
    <property type="entry name" value="Integrase_catalytic"/>
</dbReference>